<accession>A0ABW4Z7U3</accession>
<comment type="function">
    <text evidence="2">Binds to DNA and alters its conformation. May be involved in regulation of gene expression, nucleoid organization and DNA protection.</text>
</comment>
<keyword evidence="3" id="KW-0175">Coiled coil</keyword>
<dbReference type="InterPro" id="IPR036894">
    <property type="entry name" value="YbaB-like_sf"/>
</dbReference>
<dbReference type="NCBIfam" id="TIGR00103">
    <property type="entry name" value="DNA_YbaB_EbfC"/>
    <property type="match status" value="1"/>
</dbReference>
<dbReference type="Gene3D" id="3.30.1310.10">
    <property type="entry name" value="Nucleoid-associated protein YbaB-like domain"/>
    <property type="match status" value="1"/>
</dbReference>
<dbReference type="Proteomes" id="UP001597389">
    <property type="component" value="Unassembled WGS sequence"/>
</dbReference>
<dbReference type="EMBL" id="JBHUJB010000015">
    <property type="protein sequence ID" value="MFD2157949.1"/>
    <property type="molecule type" value="Genomic_DNA"/>
</dbReference>
<comment type="subunit">
    <text evidence="2">Homodimer.</text>
</comment>
<keyword evidence="1 2" id="KW-0238">DNA-binding</keyword>
<dbReference type="PANTHER" id="PTHR33449:SF1">
    <property type="entry name" value="NUCLEOID-ASSOCIATED PROTEIN YBAB"/>
    <property type="match status" value="1"/>
</dbReference>
<dbReference type="SUPFAM" id="SSF82607">
    <property type="entry name" value="YbaB-like"/>
    <property type="match status" value="1"/>
</dbReference>
<dbReference type="RefSeq" id="WP_377090169.1">
    <property type="nucleotide sequence ID" value="NZ_JBHSJL010000014.1"/>
</dbReference>
<evidence type="ECO:0000313" key="5">
    <source>
        <dbReference type="Proteomes" id="UP001597389"/>
    </source>
</evidence>
<dbReference type="PIRSF" id="PIRSF004555">
    <property type="entry name" value="UCP004555"/>
    <property type="match status" value="1"/>
</dbReference>
<dbReference type="PANTHER" id="PTHR33449">
    <property type="entry name" value="NUCLEOID-ASSOCIATED PROTEIN YBAB"/>
    <property type="match status" value="1"/>
</dbReference>
<evidence type="ECO:0000256" key="1">
    <source>
        <dbReference type="ARBA" id="ARBA00023125"/>
    </source>
</evidence>
<dbReference type="HAMAP" id="MF_00274">
    <property type="entry name" value="DNA_YbaB_EbfC"/>
    <property type="match status" value="1"/>
</dbReference>
<evidence type="ECO:0000313" key="4">
    <source>
        <dbReference type="EMBL" id="MFD2157949.1"/>
    </source>
</evidence>
<protein>
    <recommendedName>
        <fullName evidence="2">Nucleoid-associated protein ACFSW8_03445</fullName>
    </recommendedName>
</protein>
<gene>
    <name evidence="4" type="ORF">ACFSW8_03445</name>
</gene>
<sequence>MNINKLMKQAQQMQAGMQKAQEELAHKTVEASVGGGKVTVIATGAGEVQDIKIDPSIIDPDDAEFLQELVLKGVQEAIEKGKEMASSEMSKLTGGMNIPGLG</sequence>
<dbReference type="Pfam" id="PF02575">
    <property type="entry name" value="YbaB_DNA_bd"/>
    <property type="match status" value="1"/>
</dbReference>
<proteinExistence type="inferred from homology"/>
<dbReference type="InterPro" id="IPR004401">
    <property type="entry name" value="YbaB/EbfC"/>
</dbReference>
<evidence type="ECO:0000256" key="2">
    <source>
        <dbReference type="HAMAP-Rule" id="MF_00274"/>
    </source>
</evidence>
<keyword evidence="2" id="KW-0963">Cytoplasm</keyword>
<comment type="caution">
    <text evidence="4">The sequence shown here is derived from an EMBL/GenBank/DDBJ whole genome shotgun (WGS) entry which is preliminary data.</text>
</comment>
<keyword evidence="5" id="KW-1185">Reference proteome</keyword>
<comment type="subcellular location">
    <subcellularLocation>
        <location evidence="2">Cytoplasm</location>
        <location evidence="2">Nucleoid</location>
    </subcellularLocation>
</comment>
<comment type="similarity">
    <text evidence="2">Belongs to the YbaB/EbfC family.</text>
</comment>
<feature type="coiled-coil region" evidence="3">
    <location>
        <begin position="3"/>
        <end position="30"/>
    </location>
</feature>
<name>A0ABW4Z7U3_9BACT</name>
<organism evidence="4 5">
    <name type="scientific">Rubritalea tangerina</name>
    <dbReference type="NCBI Taxonomy" id="430798"/>
    <lineage>
        <taxon>Bacteria</taxon>
        <taxon>Pseudomonadati</taxon>
        <taxon>Verrucomicrobiota</taxon>
        <taxon>Verrucomicrobiia</taxon>
        <taxon>Verrucomicrobiales</taxon>
        <taxon>Rubritaleaceae</taxon>
        <taxon>Rubritalea</taxon>
    </lineage>
</organism>
<evidence type="ECO:0000256" key="3">
    <source>
        <dbReference type="SAM" id="Coils"/>
    </source>
</evidence>
<reference evidence="5" key="1">
    <citation type="journal article" date="2019" name="Int. J. Syst. Evol. Microbiol.">
        <title>The Global Catalogue of Microorganisms (GCM) 10K type strain sequencing project: providing services to taxonomists for standard genome sequencing and annotation.</title>
        <authorList>
            <consortium name="The Broad Institute Genomics Platform"/>
            <consortium name="The Broad Institute Genome Sequencing Center for Infectious Disease"/>
            <person name="Wu L."/>
            <person name="Ma J."/>
        </authorList>
    </citation>
    <scope>NUCLEOTIDE SEQUENCE [LARGE SCALE GENOMIC DNA]</scope>
    <source>
        <strain evidence="5">CCUG 57942</strain>
    </source>
</reference>